<dbReference type="Proteomes" id="UP000324222">
    <property type="component" value="Unassembled WGS sequence"/>
</dbReference>
<sequence length="148" mass="16415">MRSLTCAPPPPAIQTLGVRGQGRLLGVKATWIPFIMFPTAIGKAQEVNKGENGSKGQQSVKKPGSEKRDYRKGKKLNKYTAEDKDKVLQLLEKGHRCRTTPEAMEHFLLQCPHFHSQHTALHSRFSALAIITLDVPTPPPGGLRWVVI</sequence>
<dbReference type="AlphaFoldDB" id="A0A5B7EM49"/>
<proteinExistence type="predicted"/>
<reference evidence="2 3" key="1">
    <citation type="submission" date="2019-05" db="EMBL/GenBank/DDBJ databases">
        <title>Another draft genome of Portunus trituberculatus and its Hox gene families provides insights of decapod evolution.</title>
        <authorList>
            <person name="Jeong J.-H."/>
            <person name="Song I."/>
            <person name="Kim S."/>
            <person name="Choi T."/>
            <person name="Kim D."/>
            <person name="Ryu S."/>
            <person name="Kim W."/>
        </authorList>
    </citation>
    <scope>NUCLEOTIDE SEQUENCE [LARGE SCALE GENOMIC DNA]</scope>
    <source>
        <tissue evidence="2">Muscle</tissue>
    </source>
</reference>
<evidence type="ECO:0000256" key="1">
    <source>
        <dbReference type="SAM" id="MobiDB-lite"/>
    </source>
</evidence>
<keyword evidence="3" id="KW-1185">Reference proteome</keyword>
<feature type="region of interest" description="Disordered" evidence="1">
    <location>
        <begin position="46"/>
        <end position="76"/>
    </location>
</feature>
<dbReference type="EMBL" id="VSRR010003019">
    <property type="protein sequence ID" value="MPC34276.1"/>
    <property type="molecule type" value="Genomic_DNA"/>
</dbReference>
<evidence type="ECO:0000313" key="2">
    <source>
        <dbReference type="EMBL" id="MPC34276.1"/>
    </source>
</evidence>
<comment type="caution">
    <text evidence="2">The sequence shown here is derived from an EMBL/GenBank/DDBJ whole genome shotgun (WGS) entry which is preliminary data.</text>
</comment>
<protein>
    <submittedName>
        <fullName evidence="2">Uncharacterized protein</fullName>
    </submittedName>
</protein>
<accession>A0A5B7EM49</accession>
<name>A0A5B7EM49_PORTR</name>
<gene>
    <name evidence="2" type="ORF">E2C01_027661</name>
</gene>
<organism evidence="2 3">
    <name type="scientific">Portunus trituberculatus</name>
    <name type="common">Swimming crab</name>
    <name type="synonym">Neptunus trituberculatus</name>
    <dbReference type="NCBI Taxonomy" id="210409"/>
    <lineage>
        <taxon>Eukaryota</taxon>
        <taxon>Metazoa</taxon>
        <taxon>Ecdysozoa</taxon>
        <taxon>Arthropoda</taxon>
        <taxon>Crustacea</taxon>
        <taxon>Multicrustacea</taxon>
        <taxon>Malacostraca</taxon>
        <taxon>Eumalacostraca</taxon>
        <taxon>Eucarida</taxon>
        <taxon>Decapoda</taxon>
        <taxon>Pleocyemata</taxon>
        <taxon>Brachyura</taxon>
        <taxon>Eubrachyura</taxon>
        <taxon>Portunoidea</taxon>
        <taxon>Portunidae</taxon>
        <taxon>Portuninae</taxon>
        <taxon>Portunus</taxon>
    </lineage>
</organism>
<evidence type="ECO:0000313" key="3">
    <source>
        <dbReference type="Proteomes" id="UP000324222"/>
    </source>
</evidence>